<name>A0A6J0UD22_9SAUR</name>
<protein>
    <submittedName>
        <fullName evidence="4">Centriolar coiled-coil protein of 110 kDa isoform X1</fullName>
    </submittedName>
</protein>
<dbReference type="GO" id="GO:0005814">
    <property type="term" value="C:centriole"/>
    <property type="evidence" value="ECO:0007669"/>
    <property type="project" value="InterPro"/>
</dbReference>
<dbReference type="GO" id="GO:1903723">
    <property type="term" value="P:negative regulation of centriole elongation"/>
    <property type="evidence" value="ECO:0007669"/>
    <property type="project" value="TreeGrafter"/>
</dbReference>
<feature type="region of interest" description="Disordered" evidence="2">
    <location>
        <begin position="358"/>
        <end position="386"/>
    </location>
</feature>
<dbReference type="PANTHER" id="PTHR13594">
    <property type="entry name" value="CENTRIOLAR COILED-COIL PROTEIN OF 110 KDA"/>
    <property type="match status" value="1"/>
</dbReference>
<feature type="region of interest" description="Disordered" evidence="2">
    <location>
        <begin position="158"/>
        <end position="222"/>
    </location>
</feature>
<evidence type="ECO:0000313" key="3">
    <source>
        <dbReference type="Proteomes" id="UP001652642"/>
    </source>
</evidence>
<dbReference type="AlphaFoldDB" id="A0A6J0UD22"/>
<feature type="compositionally biased region" description="Polar residues" evidence="2">
    <location>
        <begin position="190"/>
        <end position="199"/>
    </location>
</feature>
<reference evidence="4" key="1">
    <citation type="submission" date="2025-08" db="UniProtKB">
        <authorList>
            <consortium name="RefSeq"/>
        </authorList>
    </citation>
    <scope>IDENTIFICATION</scope>
</reference>
<evidence type="ECO:0000256" key="2">
    <source>
        <dbReference type="SAM" id="MobiDB-lite"/>
    </source>
</evidence>
<accession>A0A6J0UD22</accession>
<keyword evidence="3" id="KW-1185">Reference proteome</keyword>
<feature type="compositionally biased region" description="Basic and acidic residues" evidence="2">
    <location>
        <begin position="162"/>
        <end position="184"/>
    </location>
</feature>
<proteinExistence type="predicted"/>
<keyword evidence="1" id="KW-0175">Coiled coil</keyword>
<dbReference type="PANTHER" id="PTHR13594:SF1">
    <property type="entry name" value="CENTRIOLAR COILED-COIL PROTEIN OF 110 KDA"/>
    <property type="match status" value="1"/>
</dbReference>
<gene>
    <name evidence="4" type="primary">CCP110</name>
</gene>
<dbReference type="InterPro" id="IPR033207">
    <property type="entry name" value="CCP110"/>
</dbReference>
<sequence>MEDYETFCKKQLARLQGAPGPEGTPPPALHKKLSVIQFNGIPVLSPLLTLERKKELQQDRQKALDLEYCRRTSQKRILLHRIQEIVENVQMKKLPSLGDLDQSTTGNIHLVLESEGSSDFVTQSSNILPCSITPSVPVKPKGVPVVRKLDAHVVSSGNSLEETEHFLSQKPKDACSSLSEERPCPEGSFSKPTNASPSNEAAKKDGVETAAADAEGPDPYTMSLQNLLKKSKEYIQREQTRRSLRTSSRRNGSESHSDKENDSVKTSDLMKERGKLTGRSCIATAHDKSGFAKSSSSPQSSSVAKTNTSLVASASFSKVDIPMRSGTPPVLDSDSDEDFRSPSFFELGSNIFRSFTGSYSKLPSPEPSMSPKMHRRRPRPSSMGHIVITNPVNSYELSPKEKGKAVELAVLGAGDKRTLPDPVPKMAEDFASFCPSRVQASHKSSAEIGDELVATKQDQACQLSVTQQENKRFSACASEDGKLTLESVGGSGISFSNPSPAEEHPGSCPFTTQTKPNASGAQQISWQDKAKSSVPTELNKSYDVETPSPLLTQVQQMDTPGIALGKEHVLENGLEKVKRRLELDMESMQKENRPCVAITKSDAPEMGRLCNQRCPTGSAFSVKSEMLERSVSDEEAVKQKMLAFEELKKQLEEQHAQQLSLLIAEQEREQERLQKEIAEQERRIKREKMAVAEVEIPRITISSGINLEWRKISDTHLFETVVTRMETIQSTNPESAGFTNTSLSGSTAEAPFYLWEPATSGKSVSASRSINRSKMRWSQVYSPEMKRKLNKISALAKGFLTRRLLQTEKLKHLKQTVKDTMEFIKNFQSEAPLKRGNVSAQDANLQDRVAAQLRAALYDIHDIFFKMDVSERMGILHHDREVRKEKMLRQLDKAKSSREKVTLSTATQKSLDRKKYMKYVGKWASEMGMPNKKMIVKQKTLENRVLQPNQGQNAPIQRLLSRQGTPKTSVKGAEQNRKKPSESRVSNKVLSGVYAGRIQRKKPNVVTT</sequence>
<dbReference type="Pfam" id="PF16025">
    <property type="entry name" value="CaM_bind"/>
    <property type="match status" value="1"/>
</dbReference>
<dbReference type="GO" id="GO:0032053">
    <property type="term" value="P:ciliary basal body organization"/>
    <property type="evidence" value="ECO:0007669"/>
    <property type="project" value="TreeGrafter"/>
</dbReference>
<feature type="region of interest" description="Disordered" evidence="2">
    <location>
        <begin position="234"/>
        <end position="337"/>
    </location>
</feature>
<feature type="region of interest" description="Disordered" evidence="2">
    <location>
        <begin position="492"/>
        <end position="521"/>
    </location>
</feature>
<dbReference type="Proteomes" id="UP001652642">
    <property type="component" value="Chromosome 13"/>
</dbReference>
<evidence type="ECO:0000313" key="4">
    <source>
        <dbReference type="RefSeq" id="XP_020658631.2"/>
    </source>
</evidence>
<feature type="compositionally biased region" description="Polar residues" evidence="2">
    <location>
        <begin position="303"/>
        <end position="316"/>
    </location>
</feature>
<dbReference type="GO" id="GO:0007099">
    <property type="term" value="P:centriole replication"/>
    <property type="evidence" value="ECO:0007669"/>
    <property type="project" value="InterPro"/>
</dbReference>
<dbReference type="CTD" id="9738"/>
<dbReference type="GeneID" id="110083997"/>
<dbReference type="GO" id="GO:0032465">
    <property type="term" value="P:regulation of cytokinesis"/>
    <property type="evidence" value="ECO:0007669"/>
    <property type="project" value="InterPro"/>
</dbReference>
<feature type="compositionally biased region" description="Polar residues" evidence="2">
    <location>
        <begin position="509"/>
        <end position="521"/>
    </location>
</feature>
<feature type="region of interest" description="Disordered" evidence="2">
    <location>
        <begin position="963"/>
        <end position="988"/>
    </location>
</feature>
<dbReference type="OrthoDB" id="10028852at2759"/>
<organism evidence="3 4">
    <name type="scientific">Pogona vitticeps</name>
    <name type="common">central bearded dragon</name>
    <dbReference type="NCBI Taxonomy" id="103695"/>
    <lineage>
        <taxon>Eukaryota</taxon>
        <taxon>Metazoa</taxon>
        <taxon>Chordata</taxon>
        <taxon>Craniata</taxon>
        <taxon>Vertebrata</taxon>
        <taxon>Euteleostomi</taxon>
        <taxon>Lepidosauria</taxon>
        <taxon>Squamata</taxon>
        <taxon>Bifurcata</taxon>
        <taxon>Unidentata</taxon>
        <taxon>Episquamata</taxon>
        <taxon>Toxicofera</taxon>
        <taxon>Iguania</taxon>
        <taxon>Acrodonta</taxon>
        <taxon>Agamidae</taxon>
        <taxon>Amphibolurinae</taxon>
        <taxon>Pogona</taxon>
    </lineage>
</organism>
<dbReference type="RefSeq" id="XP_020658631.2">
    <property type="nucleotide sequence ID" value="XM_020802972.2"/>
</dbReference>
<feature type="coiled-coil region" evidence="1">
    <location>
        <begin position="634"/>
        <end position="695"/>
    </location>
</feature>
<feature type="compositionally biased region" description="Basic and acidic residues" evidence="2">
    <location>
        <begin position="251"/>
        <end position="275"/>
    </location>
</feature>
<evidence type="ECO:0000256" key="1">
    <source>
        <dbReference type="SAM" id="Coils"/>
    </source>
</evidence>
<dbReference type="KEGG" id="pvt:110083997"/>